<dbReference type="InterPro" id="IPR017034">
    <property type="entry name" value="Abi_system_AbiD/AbiF"/>
</dbReference>
<dbReference type="Pfam" id="PF07751">
    <property type="entry name" value="Abi_2"/>
    <property type="match status" value="1"/>
</dbReference>
<protein>
    <submittedName>
        <fullName evidence="1">Abi family protein</fullName>
    </submittedName>
</protein>
<dbReference type="PIRSF" id="PIRSF034934">
    <property type="entry name" value="AbiF_AbiD"/>
    <property type="match status" value="1"/>
</dbReference>
<sequence>MYSKNATSINEQIDQLIARGLEIPDRAVAAHYLANISYYRLAGYWWPMQADKVSHTFKPSSQFDAVIALYNFDRDLRLLVFDVIERIEIALRTRLIYHLSHECSPWWFQDTSLFINVRELTKTLASLEEELERSKDVFIKEHLKKHKDDMRFPPAWKSLEITSFGSLSKLYGNLKHTIKSKDLIAQEFQTANHTYLPSWLQAIAQIRNICAHHGRLWNKNLPGTPKLMSKPPKPWIADVPTEHEFKNLYIHLCCMRYLLNVVNPGNSFSISLQSLFTKYPTVDEMALGMKSGWRNEDLWRV</sequence>
<dbReference type="EMBL" id="WVHS01000001">
    <property type="protein sequence ID" value="MXV14799.1"/>
    <property type="molecule type" value="Genomic_DNA"/>
</dbReference>
<name>A0A7K1XVK7_9SPHI</name>
<keyword evidence="2" id="KW-1185">Reference proteome</keyword>
<evidence type="ECO:0000313" key="2">
    <source>
        <dbReference type="Proteomes" id="UP000451233"/>
    </source>
</evidence>
<dbReference type="Proteomes" id="UP000451233">
    <property type="component" value="Unassembled WGS sequence"/>
</dbReference>
<comment type="caution">
    <text evidence="1">The sequence shown here is derived from an EMBL/GenBank/DDBJ whole genome shotgun (WGS) entry which is preliminary data.</text>
</comment>
<reference evidence="1 2" key="1">
    <citation type="submission" date="2019-11" db="EMBL/GenBank/DDBJ databases">
        <title>Pedobacter sp. HMF7056 Genome sequencing and assembly.</title>
        <authorList>
            <person name="Kang H."/>
            <person name="Kim H."/>
            <person name="Joh K."/>
        </authorList>
    </citation>
    <scope>NUCLEOTIDE SEQUENCE [LARGE SCALE GENOMIC DNA]</scope>
    <source>
        <strain evidence="1 2">HMF7056</strain>
    </source>
</reference>
<evidence type="ECO:0000313" key="1">
    <source>
        <dbReference type="EMBL" id="MXV14799.1"/>
    </source>
</evidence>
<organism evidence="1 2">
    <name type="scientific">Hufsiella ginkgonis</name>
    <dbReference type="NCBI Taxonomy" id="2695274"/>
    <lineage>
        <taxon>Bacteria</taxon>
        <taxon>Pseudomonadati</taxon>
        <taxon>Bacteroidota</taxon>
        <taxon>Sphingobacteriia</taxon>
        <taxon>Sphingobacteriales</taxon>
        <taxon>Sphingobacteriaceae</taxon>
        <taxon>Hufsiella</taxon>
    </lineage>
</organism>
<accession>A0A7K1XVK7</accession>
<proteinExistence type="predicted"/>
<dbReference type="AlphaFoldDB" id="A0A7K1XVK7"/>
<gene>
    <name evidence="1" type="ORF">GS398_05780</name>
</gene>
<dbReference type="RefSeq" id="WP_160905747.1">
    <property type="nucleotide sequence ID" value="NZ_WVHS01000001.1"/>
</dbReference>
<dbReference type="InterPro" id="IPR011664">
    <property type="entry name" value="Abi_system_AbiD/AbiF-like"/>
</dbReference>